<protein>
    <submittedName>
        <fullName evidence="1">Uncharacterized protein</fullName>
    </submittedName>
</protein>
<dbReference type="Proteomes" id="UP000199305">
    <property type="component" value="Unassembled WGS sequence"/>
</dbReference>
<dbReference type="AlphaFoldDB" id="A0A1G9EDB2"/>
<evidence type="ECO:0000313" key="2">
    <source>
        <dbReference type="Proteomes" id="UP000199305"/>
    </source>
</evidence>
<name>A0A1G9EDB2_9GAMM</name>
<reference evidence="2" key="1">
    <citation type="submission" date="2016-10" db="EMBL/GenBank/DDBJ databases">
        <authorList>
            <person name="Varghese N."/>
            <person name="Submissions S."/>
        </authorList>
    </citation>
    <scope>NUCLEOTIDE SEQUENCE [LARGE SCALE GENOMIC DNA]</scope>
    <source>
        <strain evidence="2">CGMCC 1.10658</strain>
    </source>
</reference>
<organism evidence="1 2">
    <name type="scientific">Microbulbifer yueqingensis</name>
    <dbReference type="NCBI Taxonomy" id="658219"/>
    <lineage>
        <taxon>Bacteria</taxon>
        <taxon>Pseudomonadati</taxon>
        <taxon>Pseudomonadota</taxon>
        <taxon>Gammaproteobacteria</taxon>
        <taxon>Cellvibrionales</taxon>
        <taxon>Microbulbiferaceae</taxon>
        <taxon>Microbulbifer</taxon>
    </lineage>
</organism>
<accession>A0A1G9EDB2</accession>
<gene>
    <name evidence="1" type="ORF">SAMN05216212_3070</name>
</gene>
<dbReference type="EMBL" id="FNFH01000008">
    <property type="protein sequence ID" value="SDK74035.1"/>
    <property type="molecule type" value="Genomic_DNA"/>
</dbReference>
<sequence>MELDMVKIELSDADALVLFEFLARHDDIDDKLPEGERLTELHIADRSELYSLWQVHGALECTLVEPFSSDYDELVEDARRSVRVRWDGC</sequence>
<keyword evidence="2" id="KW-1185">Reference proteome</keyword>
<evidence type="ECO:0000313" key="1">
    <source>
        <dbReference type="EMBL" id="SDK74035.1"/>
    </source>
</evidence>
<proteinExistence type="predicted"/>